<feature type="domain" description="RmlD-like substrate binding" evidence="7">
    <location>
        <begin position="1"/>
        <end position="282"/>
    </location>
</feature>
<dbReference type="Proteomes" id="UP000050786">
    <property type="component" value="Unassembled WGS sequence"/>
</dbReference>
<dbReference type="PANTHER" id="PTHR10491:SF4">
    <property type="entry name" value="METHIONINE ADENOSYLTRANSFERASE 2 SUBUNIT BETA"/>
    <property type="match status" value="1"/>
</dbReference>
<evidence type="ECO:0000259" key="7">
    <source>
        <dbReference type="Pfam" id="PF04321"/>
    </source>
</evidence>
<dbReference type="NCBIfam" id="TIGR01214">
    <property type="entry name" value="rmlD"/>
    <property type="match status" value="1"/>
</dbReference>
<dbReference type="Gene3D" id="3.40.50.720">
    <property type="entry name" value="NAD(P)-binding Rossmann-like Domain"/>
    <property type="match status" value="1"/>
</dbReference>
<accession>A0A0P1E334</accession>
<gene>
    <name evidence="8" type="primary">rfbD_1</name>
    <name evidence="8" type="ORF">RUM4293_01578</name>
</gene>
<dbReference type="Gene3D" id="3.90.25.10">
    <property type="entry name" value="UDP-galactose 4-epimerase, domain 1"/>
    <property type="match status" value="1"/>
</dbReference>
<dbReference type="EMBL" id="CYPS01000023">
    <property type="protein sequence ID" value="CUH42689.1"/>
    <property type="molecule type" value="Genomic_DNA"/>
</dbReference>
<dbReference type="SUPFAM" id="SSF51735">
    <property type="entry name" value="NAD(P)-binding Rossmann-fold domains"/>
    <property type="match status" value="1"/>
</dbReference>
<comment type="catalytic activity">
    <reaction evidence="5 6">
        <text>dTDP-beta-L-rhamnose + NADP(+) = dTDP-4-dehydro-beta-L-rhamnose + NADPH + H(+)</text>
        <dbReference type="Rhea" id="RHEA:21796"/>
        <dbReference type="ChEBI" id="CHEBI:15378"/>
        <dbReference type="ChEBI" id="CHEBI:57510"/>
        <dbReference type="ChEBI" id="CHEBI:57783"/>
        <dbReference type="ChEBI" id="CHEBI:58349"/>
        <dbReference type="ChEBI" id="CHEBI:62830"/>
        <dbReference type="EC" id="1.1.1.133"/>
    </reaction>
</comment>
<dbReference type="InterPro" id="IPR005913">
    <property type="entry name" value="dTDP_dehydrorham_reduct"/>
</dbReference>
<evidence type="ECO:0000256" key="3">
    <source>
        <dbReference type="ARBA" id="ARBA00012929"/>
    </source>
</evidence>
<evidence type="ECO:0000256" key="1">
    <source>
        <dbReference type="ARBA" id="ARBA00004781"/>
    </source>
</evidence>
<protein>
    <recommendedName>
        <fullName evidence="4 6">dTDP-4-dehydrorhamnose reductase</fullName>
        <ecNumber evidence="3 6">1.1.1.133</ecNumber>
    </recommendedName>
</protein>
<evidence type="ECO:0000313" key="8">
    <source>
        <dbReference type="EMBL" id="CUH42689.1"/>
    </source>
</evidence>
<reference evidence="9" key="1">
    <citation type="submission" date="2015-09" db="EMBL/GenBank/DDBJ databases">
        <authorList>
            <person name="Rodrigo-Torres L."/>
            <person name="Arahal D.R."/>
        </authorList>
    </citation>
    <scope>NUCLEOTIDE SEQUENCE [LARGE SCALE GENOMIC DNA]</scope>
    <source>
        <strain evidence="9">CECT 4293</strain>
    </source>
</reference>
<evidence type="ECO:0000256" key="5">
    <source>
        <dbReference type="ARBA" id="ARBA00048200"/>
    </source>
</evidence>
<sequence length="290" mass="31155">MKILVFGRNGQIATELQRQAPARGILLEAMGREDADLSHPENCADHIRKTNADVVINAAAYTAVDKAEGEKDIARRVNADAPGSMAHAAAERGIPFIHISTDYVFDGSGTYARTTHDPTSPLGVYGCTKLEGEKQVAAAGGWHCILRTSWVFSAHGSNFVKSMLRLAETRNHLTIVADQVGGPTPAADIAATLLRMAEAGSSVEGGLFHYAGSPDASWADFAREIFLQAGLDISVEDIPTSAYPTPAARPKNSRLDCSRLEKTYGLLRPDWKAGLTKVLRQLGQTPKGQF</sequence>
<dbReference type="UniPathway" id="UPA00124"/>
<evidence type="ECO:0000313" key="9">
    <source>
        <dbReference type="Proteomes" id="UP000050786"/>
    </source>
</evidence>
<keyword evidence="6 8" id="KW-0560">Oxidoreductase</keyword>
<keyword evidence="6" id="KW-0521">NADP</keyword>
<dbReference type="Pfam" id="PF04321">
    <property type="entry name" value="RmlD_sub_bind"/>
    <property type="match status" value="1"/>
</dbReference>
<name>A0A0P1E334_9RHOB</name>
<proteinExistence type="inferred from homology"/>
<dbReference type="GO" id="GO:0008831">
    <property type="term" value="F:dTDP-4-dehydrorhamnose reductase activity"/>
    <property type="evidence" value="ECO:0007669"/>
    <property type="project" value="UniProtKB-EC"/>
</dbReference>
<keyword evidence="9" id="KW-1185">Reference proteome</keyword>
<dbReference type="CDD" id="cd05254">
    <property type="entry name" value="dTDP_HR_like_SDR_e"/>
    <property type="match status" value="1"/>
</dbReference>
<evidence type="ECO:0000256" key="6">
    <source>
        <dbReference type="RuleBase" id="RU364082"/>
    </source>
</evidence>
<dbReference type="RefSeq" id="WP_058272752.1">
    <property type="nucleotide sequence ID" value="NZ_CYPS01000023.1"/>
</dbReference>
<comment type="similarity">
    <text evidence="2 6">Belongs to the dTDP-4-dehydrorhamnose reductase family.</text>
</comment>
<comment type="pathway">
    <text evidence="1 6">Carbohydrate biosynthesis; dTDP-L-rhamnose biosynthesis.</text>
</comment>
<dbReference type="GO" id="GO:0019305">
    <property type="term" value="P:dTDP-rhamnose biosynthetic process"/>
    <property type="evidence" value="ECO:0007669"/>
    <property type="project" value="UniProtKB-UniPathway"/>
</dbReference>
<organism evidence="8 9">
    <name type="scientific">Ruegeria atlantica</name>
    <dbReference type="NCBI Taxonomy" id="81569"/>
    <lineage>
        <taxon>Bacteria</taxon>
        <taxon>Pseudomonadati</taxon>
        <taxon>Pseudomonadota</taxon>
        <taxon>Alphaproteobacteria</taxon>
        <taxon>Rhodobacterales</taxon>
        <taxon>Roseobacteraceae</taxon>
        <taxon>Ruegeria</taxon>
    </lineage>
</organism>
<dbReference type="PANTHER" id="PTHR10491">
    <property type="entry name" value="DTDP-4-DEHYDRORHAMNOSE REDUCTASE"/>
    <property type="match status" value="1"/>
</dbReference>
<evidence type="ECO:0000256" key="2">
    <source>
        <dbReference type="ARBA" id="ARBA00010944"/>
    </source>
</evidence>
<dbReference type="GO" id="GO:0005829">
    <property type="term" value="C:cytosol"/>
    <property type="evidence" value="ECO:0007669"/>
    <property type="project" value="TreeGrafter"/>
</dbReference>
<comment type="cofactor">
    <cofactor evidence="6">
        <name>Mg(2+)</name>
        <dbReference type="ChEBI" id="CHEBI:18420"/>
    </cofactor>
    <text evidence="6">Binds 1 Mg(2+) ion per monomer.</text>
</comment>
<dbReference type="AlphaFoldDB" id="A0A0P1E334"/>
<dbReference type="InterPro" id="IPR029903">
    <property type="entry name" value="RmlD-like-bd"/>
</dbReference>
<evidence type="ECO:0000256" key="4">
    <source>
        <dbReference type="ARBA" id="ARBA00017099"/>
    </source>
</evidence>
<comment type="function">
    <text evidence="6">Catalyzes the reduction of dTDP-6-deoxy-L-lyxo-4-hexulose to yield dTDP-L-rhamnose.</text>
</comment>
<dbReference type="EC" id="1.1.1.133" evidence="3 6"/>
<dbReference type="InterPro" id="IPR036291">
    <property type="entry name" value="NAD(P)-bd_dom_sf"/>
</dbReference>